<dbReference type="Pfam" id="PF07963">
    <property type="entry name" value="N_methyl"/>
    <property type="match status" value="1"/>
</dbReference>
<dbReference type="Pfam" id="PF18223">
    <property type="entry name" value="PilJ_C"/>
    <property type="match status" value="1"/>
</dbReference>
<dbReference type="SUPFAM" id="SSF54523">
    <property type="entry name" value="Pili subunits"/>
    <property type="match status" value="1"/>
</dbReference>
<feature type="domain" description="Pilin PilJ C-terminal" evidence="2">
    <location>
        <begin position="139"/>
        <end position="226"/>
    </location>
</feature>
<dbReference type="STRING" id="52694.ACWI_23590"/>
<keyword evidence="1" id="KW-0812">Transmembrane</keyword>
<keyword evidence="1" id="KW-1133">Transmembrane helix</keyword>
<proteinExistence type="predicted"/>
<accession>A0A1F2PGP8</accession>
<reference evidence="3 4" key="1">
    <citation type="submission" date="2015-09" db="EMBL/GenBank/DDBJ databases">
        <title>Genome sequence of Acetobacterium wieringae DSM 1911.</title>
        <authorList>
            <person name="Poehlein A."/>
            <person name="Bengelsdorf F.R."/>
            <person name="Schiel-Bengelsdorf B."/>
            <person name="Duerre P."/>
            <person name="Daniel R."/>
        </authorList>
    </citation>
    <scope>NUCLEOTIDE SEQUENCE [LARGE SCALE GENOMIC DNA]</scope>
    <source>
        <strain evidence="3 4">DSM 1911</strain>
    </source>
</reference>
<keyword evidence="1" id="KW-0472">Membrane</keyword>
<comment type="caution">
    <text evidence="3">The sequence shown here is derived from an EMBL/GenBank/DDBJ whole genome shotgun (WGS) entry which is preliminary data.</text>
</comment>
<evidence type="ECO:0000313" key="3">
    <source>
        <dbReference type="EMBL" id="OFV70154.1"/>
    </source>
</evidence>
<feature type="transmembrane region" description="Helical" evidence="1">
    <location>
        <begin position="12"/>
        <end position="35"/>
    </location>
</feature>
<dbReference type="InterPro" id="IPR012902">
    <property type="entry name" value="N_methyl_site"/>
</dbReference>
<sequence>MNKKGFTLTEMIVVLVILAVLAAFAIPTMLGFVSYSQVSLCDTQRMDIVRLFETQARMTPGLDINTFAKENYGNEAHLCPGGGVYYGYSYYESENQAVGIMYCSEHTTVADGRLYLDTRVLLDKIKAMTPDQKRAYLGITDNNFSNDTYRAKILAENGGEWKLIPQSVLDKTAYQKKSADLRIQPYFFGTEWDQSIIYANTAKDTSDSNKWATNLVFNHENGKWYEYIVKHPSNDSRESFSMTSLNNSTWTDFKAQLNDTTKWQVVD</sequence>
<evidence type="ECO:0000259" key="2">
    <source>
        <dbReference type="Pfam" id="PF18223"/>
    </source>
</evidence>
<dbReference type="EMBL" id="LKEU01000033">
    <property type="protein sequence ID" value="OFV70154.1"/>
    <property type="molecule type" value="Genomic_DNA"/>
</dbReference>
<dbReference type="InterPro" id="IPR045584">
    <property type="entry name" value="Pilin-like"/>
</dbReference>
<protein>
    <recommendedName>
        <fullName evidence="2">Pilin PilJ C-terminal domain-containing protein</fullName>
    </recommendedName>
</protein>
<dbReference type="NCBIfam" id="TIGR02532">
    <property type="entry name" value="IV_pilin_GFxxxE"/>
    <property type="match status" value="1"/>
</dbReference>
<name>A0A1F2PGP8_9FIRM</name>
<dbReference type="InterPro" id="IPR040599">
    <property type="entry name" value="PilJ_C"/>
</dbReference>
<dbReference type="RefSeq" id="WP_070371637.1">
    <property type="nucleotide sequence ID" value="NZ_LKEU01000033.1"/>
</dbReference>
<dbReference type="Gene3D" id="3.30.1690.20">
    <property type="match status" value="1"/>
</dbReference>
<evidence type="ECO:0000313" key="4">
    <source>
        <dbReference type="Proteomes" id="UP000176244"/>
    </source>
</evidence>
<dbReference type="AlphaFoldDB" id="A0A1F2PGP8"/>
<evidence type="ECO:0000256" key="1">
    <source>
        <dbReference type="SAM" id="Phobius"/>
    </source>
</evidence>
<dbReference type="Gene3D" id="3.30.700.10">
    <property type="entry name" value="Glycoprotein, Type 4 Pilin"/>
    <property type="match status" value="1"/>
</dbReference>
<dbReference type="Proteomes" id="UP000176244">
    <property type="component" value="Unassembled WGS sequence"/>
</dbReference>
<organism evidence="3 4">
    <name type="scientific">Acetobacterium wieringae</name>
    <dbReference type="NCBI Taxonomy" id="52694"/>
    <lineage>
        <taxon>Bacteria</taxon>
        <taxon>Bacillati</taxon>
        <taxon>Bacillota</taxon>
        <taxon>Clostridia</taxon>
        <taxon>Eubacteriales</taxon>
        <taxon>Eubacteriaceae</taxon>
        <taxon>Acetobacterium</taxon>
    </lineage>
</organism>
<gene>
    <name evidence="3" type="ORF">ACWI_23590</name>
</gene>